<dbReference type="Proteomes" id="UP001168821">
    <property type="component" value="Unassembled WGS sequence"/>
</dbReference>
<dbReference type="AlphaFoldDB" id="A0AA38ILV6"/>
<keyword evidence="3" id="KW-0862">Zinc</keyword>
<evidence type="ECO:0000313" key="7">
    <source>
        <dbReference type="Proteomes" id="UP001168821"/>
    </source>
</evidence>
<dbReference type="EMBL" id="JALNTZ010000003">
    <property type="protein sequence ID" value="KAJ3659205.1"/>
    <property type="molecule type" value="Genomic_DNA"/>
</dbReference>
<feature type="domain" description="PHD-type" evidence="5">
    <location>
        <begin position="2"/>
        <end position="60"/>
    </location>
</feature>
<dbReference type="SMART" id="SM00249">
    <property type="entry name" value="PHD"/>
    <property type="match status" value="1"/>
</dbReference>
<protein>
    <recommendedName>
        <fullName evidence="5">PHD-type domain-containing protein</fullName>
    </recommendedName>
</protein>
<dbReference type="InterPro" id="IPR001965">
    <property type="entry name" value="Znf_PHD"/>
</dbReference>
<dbReference type="SUPFAM" id="SSF57903">
    <property type="entry name" value="FYVE/PHD zinc finger"/>
    <property type="match status" value="1"/>
</dbReference>
<proteinExistence type="predicted"/>
<keyword evidence="7" id="KW-1185">Reference proteome</keyword>
<dbReference type="InterPro" id="IPR019787">
    <property type="entry name" value="Znf_PHD-finger"/>
</dbReference>
<keyword evidence="2 4" id="KW-0863">Zinc-finger</keyword>
<dbReference type="GO" id="GO:0008270">
    <property type="term" value="F:zinc ion binding"/>
    <property type="evidence" value="ECO:0007669"/>
    <property type="project" value="UniProtKB-KW"/>
</dbReference>
<reference evidence="6" key="1">
    <citation type="journal article" date="2023" name="G3 (Bethesda)">
        <title>Whole genome assemblies of Zophobas morio and Tenebrio molitor.</title>
        <authorList>
            <person name="Kaur S."/>
            <person name="Stinson S.A."/>
            <person name="diCenzo G.C."/>
        </authorList>
    </citation>
    <scope>NUCLEOTIDE SEQUENCE</scope>
    <source>
        <strain evidence="6">QUZm001</strain>
    </source>
</reference>
<evidence type="ECO:0000256" key="3">
    <source>
        <dbReference type="ARBA" id="ARBA00022833"/>
    </source>
</evidence>
<dbReference type="PROSITE" id="PS50016">
    <property type="entry name" value="ZF_PHD_2"/>
    <property type="match status" value="1"/>
</dbReference>
<keyword evidence="1" id="KW-0479">Metal-binding</keyword>
<evidence type="ECO:0000256" key="1">
    <source>
        <dbReference type="ARBA" id="ARBA00022723"/>
    </source>
</evidence>
<dbReference type="InterPro" id="IPR011011">
    <property type="entry name" value="Znf_FYVE_PHD"/>
</dbReference>
<evidence type="ECO:0000256" key="2">
    <source>
        <dbReference type="ARBA" id="ARBA00022771"/>
    </source>
</evidence>
<evidence type="ECO:0000313" key="6">
    <source>
        <dbReference type="EMBL" id="KAJ3659205.1"/>
    </source>
</evidence>
<organism evidence="6 7">
    <name type="scientific">Zophobas morio</name>
    <dbReference type="NCBI Taxonomy" id="2755281"/>
    <lineage>
        <taxon>Eukaryota</taxon>
        <taxon>Metazoa</taxon>
        <taxon>Ecdysozoa</taxon>
        <taxon>Arthropoda</taxon>
        <taxon>Hexapoda</taxon>
        <taxon>Insecta</taxon>
        <taxon>Pterygota</taxon>
        <taxon>Neoptera</taxon>
        <taxon>Endopterygota</taxon>
        <taxon>Coleoptera</taxon>
        <taxon>Polyphaga</taxon>
        <taxon>Cucujiformia</taxon>
        <taxon>Tenebrionidae</taxon>
        <taxon>Zophobas</taxon>
    </lineage>
</organism>
<comment type="caution">
    <text evidence="6">The sequence shown here is derived from an EMBL/GenBank/DDBJ whole genome shotgun (WGS) entry which is preliminary data.</text>
</comment>
<evidence type="ECO:0000259" key="5">
    <source>
        <dbReference type="PROSITE" id="PS50016"/>
    </source>
</evidence>
<evidence type="ECO:0000256" key="4">
    <source>
        <dbReference type="PROSITE-ProRule" id="PRU00146"/>
    </source>
</evidence>
<name>A0AA38ILV6_9CUCU</name>
<dbReference type="PROSITE" id="PS01359">
    <property type="entry name" value="ZF_PHD_1"/>
    <property type="match status" value="1"/>
</dbReference>
<accession>A0AA38ILV6</accession>
<sequence length="413" mass="45564">MGAKCKKCGKGVLRCDDYVSCSTCKYIYHAGCAGLTREIYEKMKVELTLSAWCCSFCNSKPESKSTLSATSDVNINVDKNPSLSFTSDSLKSLFNDVLKIALEPLTAELNALKLEMGNLRTENSLLHSEVNKLTLALNRVPNPDTLSAAGNTLTTYSEVFKKNSQDTVIVKPKDKNQSVNKTKSDILSKVNPVNSAIDIGKVKNLKDGSVLLGCKDASKFKELASVKLSTSYDIKEVKTLRPRIRISGISNDIDESSVLSYAVKQNDFLFDKPGDYKLLKFLPLKKKADLFQALIEVDSLTYNKAINIGHCLIGLNSCSIYCGLEIPRCFQCCGFNHSSSSCRSIIVCPRCSENHNVKECKAASLCCVNCRNLKSNSKHANIKTDHASWDHDNCRAYELAITKLKQDLFGIAE</sequence>
<dbReference type="InterPro" id="IPR019786">
    <property type="entry name" value="Zinc_finger_PHD-type_CS"/>
</dbReference>
<gene>
    <name evidence="6" type="ORF">Zmor_010906</name>
</gene>